<keyword evidence="3" id="KW-1185">Reference proteome</keyword>
<dbReference type="Proteomes" id="UP000032668">
    <property type="component" value="Unassembled WGS sequence"/>
</dbReference>
<name>A0A0D6PCM0_9PROT</name>
<dbReference type="RefSeq" id="WP_048877841.1">
    <property type="nucleotide sequence ID" value="NZ_BANC01000020.1"/>
</dbReference>
<evidence type="ECO:0000313" key="3">
    <source>
        <dbReference type="Proteomes" id="UP000032668"/>
    </source>
</evidence>
<evidence type="ECO:0000256" key="1">
    <source>
        <dbReference type="SAM" id="MobiDB-lite"/>
    </source>
</evidence>
<dbReference type="EMBL" id="BANC01000020">
    <property type="protein sequence ID" value="GAN79402.1"/>
    <property type="molecule type" value="Genomic_DNA"/>
</dbReference>
<dbReference type="STRING" id="1120923.SAMN02746095_00396"/>
<reference evidence="2 3" key="1">
    <citation type="submission" date="2012-11" db="EMBL/GenBank/DDBJ databases">
        <title>Whole genome sequence of Acidocella aminolytica 101 = DSM 11237.</title>
        <authorList>
            <person name="Azuma Y."/>
            <person name="Higashiura N."/>
            <person name="Hirakawa H."/>
            <person name="Matsushita K."/>
        </authorList>
    </citation>
    <scope>NUCLEOTIDE SEQUENCE [LARGE SCALE GENOMIC DNA]</scope>
    <source>
        <strain evidence="3">101 / DSM 11237</strain>
    </source>
</reference>
<feature type="region of interest" description="Disordered" evidence="1">
    <location>
        <begin position="173"/>
        <end position="192"/>
    </location>
</feature>
<evidence type="ECO:0000313" key="2">
    <source>
        <dbReference type="EMBL" id="GAN79402.1"/>
    </source>
</evidence>
<sequence>MKLRLPNPRQKLPSWITRLKPLPVLAGGLALLLLIELLPGNATSPHSISPALPGKSAQLAEANISGWTQTILARPLFNPNRRPTASDDAGGDGLPRLSAIIIGQGITSAIFAIVGQKPLVVEMGGTVNGDKVKSINADSVVLLTANGPIRIRPQFIERTKAPVASAMPTILVSPKTGQPEESTTTAGPYDNE</sequence>
<organism evidence="2 3">
    <name type="scientific">Acidocella aminolytica 101 = DSM 11237</name>
    <dbReference type="NCBI Taxonomy" id="1120923"/>
    <lineage>
        <taxon>Bacteria</taxon>
        <taxon>Pseudomonadati</taxon>
        <taxon>Pseudomonadota</taxon>
        <taxon>Alphaproteobacteria</taxon>
        <taxon>Acetobacterales</taxon>
        <taxon>Acidocellaceae</taxon>
        <taxon>Acidocella</taxon>
    </lineage>
</organism>
<protein>
    <submittedName>
        <fullName evidence="2">Uncharacterized protein</fullName>
    </submittedName>
</protein>
<dbReference type="OrthoDB" id="7284958at2"/>
<dbReference type="AlphaFoldDB" id="A0A0D6PCM0"/>
<accession>A0A0D6PCM0</accession>
<gene>
    <name evidence="2" type="ORF">Aam_020_166</name>
</gene>
<proteinExistence type="predicted"/>
<feature type="compositionally biased region" description="Polar residues" evidence="1">
    <location>
        <begin position="175"/>
        <end position="186"/>
    </location>
</feature>
<comment type="caution">
    <text evidence="2">The sequence shown here is derived from an EMBL/GenBank/DDBJ whole genome shotgun (WGS) entry which is preliminary data.</text>
</comment>